<keyword evidence="2" id="KW-1185">Reference proteome</keyword>
<dbReference type="Proteomes" id="UP001269061">
    <property type="component" value="Unassembled WGS sequence"/>
</dbReference>
<proteinExistence type="predicted"/>
<name>A0ABU3FHJ4_9ENTE</name>
<gene>
    <name evidence="1" type="ORF">P7H46_03410</name>
</gene>
<organism evidence="1 2">
    <name type="scientific">Enterococcus pseudoavium</name>
    <dbReference type="NCBI Taxonomy" id="44007"/>
    <lineage>
        <taxon>Bacteria</taxon>
        <taxon>Bacillati</taxon>
        <taxon>Bacillota</taxon>
        <taxon>Bacilli</taxon>
        <taxon>Lactobacillales</taxon>
        <taxon>Enterococcaceae</taxon>
        <taxon>Enterococcus</taxon>
    </lineage>
</organism>
<accession>A0ABU3FHJ4</accession>
<evidence type="ECO:0008006" key="3">
    <source>
        <dbReference type="Google" id="ProtNLM"/>
    </source>
</evidence>
<sequence>MSLKQQVESLKKMVRNNYTKDFETVLKIELHLHAISKALDSDTGDFFKVAIKDIPEKIKFRALQEYVQNEYIKDDTLEEICLIAEKTIRKEENEWY</sequence>
<evidence type="ECO:0000313" key="2">
    <source>
        <dbReference type="Proteomes" id="UP001269061"/>
    </source>
</evidence>
<protein>
    <recommendedName>
        <fullName evidence="3">Phage protein</fullName>
    </recommendedName>
</protein>
<dbReference type="RefSeq" id="WP_311815371.1">
    <property type="nucleotide sequence ID" value="NZ_JARQAZ010000002.1"/>
</dbReference>
<evidence type="ECO:0000313" key="1">
    <source>
        <dbReference type="EMBL" id="MDT2769886.1"/>
    </source>
</evidence>
<dbReference type="EMBL" id="JARQAZ010000002">
    <property type="protein sequence ID" value="MDT2769886.1"/>
    <property type="molecule type" value="Genomic_DNA"/>
</dbReference>
<reference evidence="1 2" key="1">
    <citation type="submission" date="2023-03" db="EMBL/GenBank/DDBJ databases">
        <authorList>
            <person name="Shen W."/>
            <person name="Cai J."/>
        </authorList>
    </citation>
    <scope>NUCLEOTIDE SEQUENCE [LARGE SCALE GENOMIC DNA]</scope>
    <source>
        <strain evidence="1 2">Y59</strain>
    </source>
</reference>
<comment type="caution">
    <text evidence="1">The sequence shown here is derived from an EMBL/GenBank/DDBJ whole genome shotgun (WGS) entry which is preliminary data.</text>
</comment>